<reference evidence="1 2" key="1">
    <citation type="submission" date="2013-01" db="EMBL/GenBank/DDBJ databases">
        <title>The Genome Sequence of Clostridium clostridioforme 90A8.</title>
        <authorList>
            <consortium name="The Broad Institute Genome Sequencing Platform"/>
            <person name="Earl A."/>
            <person name="Ward D."/>
            <person name="Feldgarden M."/>
            <person name="Gevers D."/>
            <person name="Courvalin P."/>
            <person name="Lambert T."/>
            <person name="Walker B."/>
            <person name="Young S.K."/>
            <person name="Zeng Q."/>
            <person name="Gargeya S."/>
            <person name="Fitzgerald M."/>
            <person name="Haas B."/>
            <person name="Abouelleil A."/>
            <person name="Alvarado L."/>
            <person name="Arachchi H.M."/>
            <person name="Berlin A.M."/>
            <person name="Chapman S.B."/>
            <person name="Dewar J."/>
            <person name="Goldberg J."/>
            <person name="Griggs A."/>
            <person name="Gujja S."/>
            <person name="Hansen M."/>
            <person name="Howarth C."/>
            <person name="Imamovic A."/>
            <person name="Larimer J."/>
            <person name="McCowan C."/>
            <person name="Murphy C."/>
            <person name="Neiman D."/>
            <person name="Pearson M."/>
            <person name="Priest M."/>
            <person name="Roberts A."/>
            <person name="Saif S."/>
            <person name="Shea T."/>
            <person name="Sisk P."/>
            <person name="Sykes S."/>
            <person name="Wortman J."/>
            <person name="Nusbaum C."/>
            <person name="Birren B."/>
        </authorList>
    </citation>
    <scope>NUCLEOTIDE SEQUENCE [LARGE SCALE GENOMIC DNA]</scope>
    <source>
        <strain evidence="1 2">90A8</strain>
    </source>
</reference>
<gene>
    <name evidence="1" type="ORF">HMPREF1090_03534</name>
</gene>
<organism evidence="1 2">
    <name type="scientific">[Clostridium] clostridioforme 90A8</name>
    <dbReference type="NCBI Taxonomy" id="999408"/>
    <lineage>
        <taxon>Bacteria</taxon>
        <taxon>Bacillati</taxon>
        <taxon>Bacillota</taxon>
        <taxon>Clostridia</taxon>
        <taxon>Lachnospirales</taxon>
        <taxon>Lachnospiraceae</taxon>
        <taxon>Enterocloster</taxon>
    </lineage>
</organism>
<dbReference type="SUPFAM" id="SSF102114">
    <property type="entry name" value="Radical SAM enzymes"/>
    <property type="match status" value="1"/>
</dbReference>
<dbReference type="Pfam" id="PF13353">
    <property type="entry name" value="Fer4_12"/>
    <property type="match status" value="1"/>
</dbReference>
<dbReference type="AlphaFoldDB" id="A0A0E2H7D2"/>
<dbReference type="EMBL" id="AGYR01000039">
    <property type="protein sequence ID" value="ENZ12408.1"/>
    <property type="molecule type" value="Genomic_DNA"/>
</dbReference>
<dbReference type="HOGENOM" id="CLU_128606_0_0_9"/>
<protein>
    <recommendedName>
        <fullName evidence="3">Radical SAM core domain-containing protein</fullName>
    </recommendedName>
</protein>
<dbReference type="PATRIC" id="fig|999408.3.peg.3809"/>
<dbReference type="Gene3D" id="3.20.20.70">
    <property type="entry name" value="Aldolase class I"/>
    <property type="match status" value="1"/>
</dbReference>
<sequence length="189" mass="21904">MKKVARVIVTYKCPRHCENCCNEHIGNVPEVKFEDLLKYEELVITGGEPMLLAPRVLEMIHRLRANGYDGKIWLYTSCVKTARWADIAVLKEVDGITYTLHHKPSKTDLMDARKLSKYILDNFDNRKNRRSDRLLIDSRCYTNEVLTIIGLDTEDSLGHWTSVKSLKWKDGACPLPESEELVFYDLEEE</sequence>
<evidence type="ECO:0000313" key="2">
    <source>
        <dbReference type="Proteomes" id="UP000013085"/>
    </source>
</evidence>
<dbReference type="Proteomes" id="UP000013085">
    <property type="component" value="Unassembled WGS sequence"/>
</dbReference>
<accession>A0A0E2H7D2</accession>
<dbReference type="InterPro" id="IPR013785">
    <property type="entry name" value="Aldolase_TIM"/>
</dbReference>
<comment type="caution">
    <text evidence="1">The sequence shown here is derived from an EMBL/GenBank/DDBJ whole genome shotgun (WGS) entry which is preliminary data.</text>
</comment>
<evidence type="ECO:0008006" key="3">
    <source>
        <dbReference type="Google" id="ProtNLM"/>
    </source>
</evidence>
<dbReference type="InterPro" id="IPR058240">
    <property type="entry name" value="rSAM_sf"/>
</dbReference>
<name>A0A0E2H7D2_9FIRM</name>
<proteinExistence type="predicted"/>
<evidence type="ECO:0000313" key="1">
    <source>
        <dbReference type="EMBL" id="ENZ12408.1"/>
    </source>
</evidence>